<evidence type="ECO:0000313" key="5">
    <source>
        <dbReference type="Proteomes" id="UP000005206"/>
    </source>
</evidence>
<dbReference type="Proteomes" id="UP000005206">
    <property type="component" value="Chromosome 12"/>
</dbReference>
<dbReference type="PROSITE" id="PS50297">
    <property type="entry name" value="ANK_REP_REGION"/>
    <property type="match status" value="2"/>
</dbReference>
<dbReference type="eggNOG" id="KOG0498">
    <property type="taxonomic scope" value="Eukaryota"/>
</dbReference>
<proteinExistence type="predicted"/>
<dbReference type="AlphaFoldDB" id="C7ZIQ4"/>
<dbReference type="OrthoDB" id="4772757at2759"/>
<feature type="repeat" description="ANK" evidence="3">
    <location>
        <begin position="44"/>
        <end position="76"/>
    </location>
</feature>
<dbReference type="InterPro" id="IPR002110">
    <property type="entry name" value="Ankyrin_rpt"/>
</dbReference>
<dbReference type="PANTHER" id="PTHR24201:SF2">
    <property type="entry name" value="ANKYRIN REPEAT DOMAIN-CONTAINING PROTEIN 42"/>
    <property type="match status" value="1"/>
</dbReference>
<evidence type="ECO:0000256" key="1">
    <source>
        <dbReference type="ARBA" id="ARBA00022737"/>
    </source>
</evidence>
<feature type="repeat" description="ANK" evidence="3">
    <location>
        <begin position="110"/>
        <end position="142"/>
    </location>
</feature>
<evidence type="ECO:0000256" key="3">
    <source>
        <dbReference type="PROSITE-ProRule" id="PRU00023"/>
    </source>
</evidence>
<dbReference type="Pfam" id="PF12796">
    <property type="entry name" value="Ank_2"/>
    <property type="match status" value="1"/>
</dbReference>
<name>C7ZIQ4_FUSV7</name>
<dbReference type="GO" id="GO:0005634">
    <property type="term" value="C:nucleus"/>
    <property type="evidence" value="ECO:0007669"/>
    <property type="project" value="TreeGrafter"/>
</dbReference>
<evidence type="ECO:0000256" key="2">
    <source>
        <dbReference type="ARBA" id="ARBA00023043"/>
    </source>
</evidence>
<keyword evidence="1" id="KW-0677">Repeat</keyword>
<dbReference type="STRING" id="660122.C7ZIQ4"/>
<feature type="repeat" description="ANK" evidence="3">
    <location>
        <begin position="77"/>
        <end position="109"/>
    </location>
</feature>
<dbReference type="OMA" id="ARDNANC"/>
<dbReference type="VEuPathDB" id="FungiDB:NECHADRAFT_53166"/>
<dbReference type="KEGG" id="nhe:NECHADRAFT_53166"/>
<sequence>MQIIIGHLKDIADSLEFDLAEAIIALQVVPTKDELALRHSADRLRNDALLQAVSTGNFLAAKRLVKNGADVNATDHYGQTALHLTVIGGARELTLSILDKGGDPNAQDNDGRTPLHRAAEMGDADTVKLLLDRKADCTIRNRWNETPVRVARRAHHLGVMKMLQEAQNMRQDLQVFAIHSLPPE</sequence>
<gene>
    <name evidence="4" type="ORF">NECHADRAFT_53166</name>
</gene>
<organism evidence="4 5">
    <name type="scientific">Fusarium vanettenii (strain ATCC MYA-4622 / CBS 123669 / FGSC 9596 / NRRL 45880 / 77-13-4)</name>
    <name type="common">Fusarium solani subsp. pisi</name>
    <dbReference type="NCBI Taxonomy" id="660122"/>
    <lineage>
        <taxon>Eukaryota</taxon>
        <taxon>Fungi</taxon>
        <taxon>Dikarya</taxon>
        <taxon>Ascomycota</taxon>
        <taxon>Pezizomycotina</taxon>
        <taxon>Sordariomycetes</taxon>
        <taxon>Hypocreomycetidae</taxon>
        <taxon>Hypocreales</taxon>
        <taxon>Nectriaceae</taxon>
        <taxon>Fusarium</taxon>
        <taxon>Fusarium solani species complex</taxon>
        <taxon>Fusarium vanettenii</taxon>
    </lineage>
</organism>
<keyword evidence="2 3" id="KW-0040">ANK repeat</keyword>
<dbReference type="RefSeq" id="XP_003041779.1">
    <property type="nucleotide sequence ID" value="XM_003041733.1"/>
</dbReference>
<evidence type="ECO:0000313" key="4">
    <source>
        <dbReference type="EMBL" id="EEU36066.1"/>
    </source>
</evidence>
<reference evidence="4 5" key="1">
    <citation type="journal article" date="2009" name="PLoS Genet.">
        <title>The genome of Nectria haematococca: contribution of supernumerary chromosomes to gene expansion.</title>
        <authorList>
            <person name="Coleman J.J."/>
            <person name="Rounsley S.D."/>
            <person name="Rodriguez-Carres M."/>
            <person name="Kuo A."/>
            <person name="Wasmann C.C."/>
            <person name="Grimwood J."/>
            <person name="Schmutz J."/>
            <person name="Taga M."/>
            <person name="White G.J."/>
            <person name="Zhou S."/>
            <person name="Schwartz D.C."/>
            <person name="Freitag M."/>
            <person name="Ma L.J."/>
            <person name="Danchin E.G."/>
            <person name="Henrissat B."/>
            <person name="Coutinho P.M."/>
            <person name="Nelson D.R."/>
            <person name="Straney D."/>
            <person name="Napoli C.A."/>
            <person name="Barker B.M."/>
            <person name="Gribskov M."/>
            <person name="Rep M."/>
            <person name="Kroken S."/>
            <person name="Molnar I."/>
            <person name="Rensing C."/>
            <person name="Kennell J.C."/>
            <person name="Zamora J."/>
            <person name="Farman M.L."/>
            <person name="Selker E.U."/>
            <person name="Salamov A."/>
            <person name="Shapiro H."/>
            <person name="Pangilinan J."/>
            <person name="Lindquist E."/>
            <person name="Lamers C."/>
            <person name="Grigoriev I.V."/>
            <person name="Geiser D.M."/>
            <person name="Covert S.F."/>
            <person name="Temporini E."/>
            <person name="Vanetten H.D."/>
        </authorList>
    </citation>
    <scope>NUCLEOTIDE SEQUENCE [LARGE SCALE GENOMIC DNA]</scope>
    <source>
        <strain evidence="5">ATCC MYA-4622 / CBS 123669 / FGSC 9596 / NRRL 45880 / 77-13-4</strain>
    </source>
</reference>
<dbReference type="Gene3D" id="1.25.40.20">
    <property type="entry name" value="Ankyrin repeat-containing domain"/>
    <property type="match status" value="2"/>
</dbReference>
<dbReference type="InterPro" id="IPR050776">
    <property type="entry name" value="Ank_Repeat/CDKN_Inhibitor"/>
</dbReference>
<dbReference type="PROSITE" id="PS50088">
    <property type="entry name" value="ANK_REPEAT"/>
    <property type="match status" value="3"/>
</dbReference>
<dbReference type="InterPro" id="IPR036770">
    <property type="entry name" value="Ankyrin_rpt-contain_sf"/>
</dbReference>
<keyword evidence="5" id="KW-1185">Reference proteome</keyword>
<dbReference type="SUPFAM" id="SSF48403">
    <property type="entry name" value="Ankyrin repeat"/>
    <property type="match status" value="1"/>
</dbReference>
<dbReference type="GeneID" id="9674231"/>
<dbReference type="EMBL" id="GG698931">
    <property type="protein sequence ID" value="EEU36066.1"/>
    <property type="molecule type" value="Genomic_DNA"/>
</dbReference>
<protein>
    <submittedName>
        <fullName evidence="4">Uncharacterized protein</fullName>
    </submittedName>
</protein>
<dbReference type="HOGENOM" id="CLU_1468567_0_0_1"/>
<accession>C7ZIQ4</accession>
<dbReference type="InParanoid" id="C7ZIQ4"/>
<dbReference type="SMART" id="SM00248">
    <property type="entry name" value="ANK"/>
    <property type="match status" value="3"/>
</dbReference>
<dbReference type="PANTHER" id="PTHR24201">
    <property type="entry name" value="ANK_REP_REGION DOMAIN-CONTAINING PROTEIN"/>
    <property type="match status" value="1"/>
</dbReference>